<dbReference type="SUPFAM" id="SSF51569">
    <property type="entry name" value="Aldolase"/>
    <property type="match status" value="1"/>
</dbReference>
<gene>
    <name evidence="3" type="ORF">HN018_09450</name>
</gene>
<dbReference type="Pfam" id="PF00701">
    <property type="entry name" value="DHDPS"/>
    <property type="match status" value="1"/>
</dbReference>
<dbReference type="AlphaFoldDB" id="A0A6M8HP58"/>
<keyword evidence="2" id="KW-0456">Lyase</keyword>
<comment type="similarity">
    <text evidence="1">Belongs to the DapA family.</text>
</comment>
<name>A0A6M8HP58_9PROT</name>
<organism evidence="3 4">
    <name type="scientific">Lichenicola cladoniae</name>
    <dbReference type="NCBI Taxonomy" id="1484109"/>
    <lineage>
        <taxon>Bacteria</taxon>
        <taxon>Pseudomonadati</taxon>
        <taxon>Pseudomonadota</taxon>
        <taxon>Alphaproteobacteria</taxon>
        <taxon>Acetobacterales</taxon>
        <taxon>Acetobacteraceae</taxon>
        <taxon>Lichenicola</taxon>
    </lineage>
</organism>
<evidence type="ECO:0000313" key="3">
    <source>
        <dbReference type="EMBL" id="QKE90239.1"/>
    </source>
</evidence>
<evidence type="ECO:0000313" key="4">
    <source>
        <dbReference type="Proteomes" id="UP000500767"/>
    </source>
</evidence>
<protein>
    <submittedName>
        <fullName evidence="3">Dihydrodipicolinate synthase family protein</fullName>
    </submittedName>
</protein>
<evidence type="ECO:0000256" key="1">
    <source>
        <dbReference type="ARBA" id="ARBA00007592"/>
    </source>
</evidence>
<reference evidence="3 4" key="1">
    <citation type="journal article" date="2014" name="World J. Microbiol. Biotechnol.">
        <title>Biodiversity and physiological characteristics of Antarctic and Arctic lichens-associated bacteria.</title>
        <authorList>
            <person name="Lee Y.M."/>
            <person name="Kim E.H."/>
            <person name="Lee H.K."/>
            <person name="Hong S.G."/>
        </authorList>
    </citation>
    <scope>NUCLEOTIDE SEQUENCE [LARGE SCALE GENOMIC DNA]</scope>
    <source>
        <strain evidence="3 4">PAMC 26569</strain>
    </source>
</reference>
<dbReference type="InterPro" id="IPR002220">
    <property type="entry name" value="DapA-like"/>
</dbReference>
<dbReference type="EMBL" id="CP053708">
    <property type="protein sequence ID" value="QKE90239.1"/>
    <property type="molecule type" value="Genomic_DNA"/>
</dbReference>
<keyword evidence="4" id="KW-1185">Reference proteome</keyword>
<dbReference type="Proteomes" id="UP000500767">
    <property type="component" value="Chromosome"/>
</dbReference>
<accession>A0A6M8HP58</accession>
<evidence type="ECO:0000256" key="2">
    <source>
        <dbReference type="ARBA" id="ARBA00023239"/>
    </source>
</evidence>
<dbReference type="SMART" id="SM01130">
    <property type="entry name" value="DHDPS"/>
    <property type="match status" value="1"/>
</dbReference>
<dbReference type="PANTHER" id="PTHR12128:SF66">
    <property type="entry name" value="4-HYDROXY-2-OXOGLUTARATE ALDOLASE, MITOCHONDRIAL"/>
    <property type="match status" value="1"/>
</dbReference>
<dbReference type="KEGG" id="lck:HN018_09450"/>
<dbReference type="GO" id="GO:0008840">
    <property type="term" value="F:4-hydroxy-tetrahydrodipicolinate synthase activity"/>
    <property type="evidence" value="ECO:0007669"/>
    <property type="project" value="TreeGrafter"/>
</dbReference>
<dbReference type="PANTHER" id="PTHR12128">
    <property type="entry name" value="DIHYDRODIPICOLINATE SYNTHASE"/>
    <property type="match status" value="1"/>
</dbReference>
<dbReference type="CDD" id="cd00408">
    <property type="entry name" value="DHDPS-like"/>
    <property type="match status" value="1"/>
</dbReference>
<dbReference type="InterPro" id="IPR013785">
    <property type="entry name" value="Aldolase_TIM"/>
</dbReference>
<dbReference type="Gene3D" id="3.20.20.70">
    <property type="entry name" value="Aldolase class I"/>
    <property type="match status" value="1"/>
</dbReference>
<proteinExistence type="inferred from homology"/>
<sequence>MRTVGDTRYVALLLPWTSDFKIDEPALRKFVRHFADDPRFTKLGGLCINPEAGEIFYMTREEKRRVLEIAMEEAHGKLPIIAGTWALTTDEMVETAKDCKALGVDGIFVTPPGGAQDVTSCWDADEYPEIWGDTIKAQDRAVDLPIITHPVSGSDFPFFPGLPVKATVNLCREIPNIVGWKMTYMYDGYKIIAKALRKLDRHVSVMGALASRFHEYRANDLFDGTLSGFWNYAKDPMLDHLDAWDRGDFPAAKTVWQSGLVELHEYVADMGRLHIRYKTAAWLAGLIPSPFMRAPMPRPRQQEIETLYRLLQGAGIPVIERDALKIAA</sequence>